<evidence type="ECO:0000313" key="3">
    <source>
        <dbReference type="Proteomes" id="UP000233731"/>
    </source>
</evidence>
<sequence>MTGVDGSSDSKSRAWPASRAKTAWDACRTWLPSRPSGSDRSLGIVCAGCRARAFSAIMQCPPPEACPEFGWTGCGPASAGQSPEASKLTWSPACRSPGSSVKRTVTGVVPGGCVGLALIMAVVSGCPVWTLIISRRPRTCPYEEIRPGSRSLPCRVRLSTMAGSMADPRAMGRAATSIDRRPWAWTRICRVQNTASPNARAVPTRLSRKSRRRRVRDPAADEGLSFLLKMEKSTMPPACQVLGRPMGLHGRCGRMCLSVYLLLVELEEEDEAPSVR</sequence>
<dbReference type="EMBL" id="PCHJ01000016">
    <property type="protein sequence ID" value="PKV09010.1"/>
    <property type="molecule type" value="Genomic_DNA"/>
</dbReference>
<organism evidence="2 3">
    <name type="scientific">Bifidobacterium asteroides</name>
    <dbReference type="NCBI Taxonomy" id="1684"/>
    <lineage>
        <taxon>Bacteria</taxon>
        <taxon>Bacillati</taxon>
        <taxon>Actinomycetota</taxon>
        <taxon>Actinomycetes</taxon>
        <taxon>Bifidobacteriales</taxon>
        <taxon>Bifidobacteriaceae</taxon>
        <taxon>Bifidobacterium</taxon>
    </lineage>
</organism>
<dbReference type="AlphaFoldDB" id="A0A2N3R9J7"/>
<keyword evidence="1" id="KW-1133">Transmembrane helix</keyword>
<keyword evidence="1" id="KW-0472">Membrane</keyword>
<evidence type="ECO:0000256" key="1">
    <source>
        <dbReference type="SAM" id="Phobius"/>
    </source>
</evidence>
<proteinExistence type="predicted"/>
<comment type="caution">
    <text evidence="2">The sequence shown here is derived from an EMBL/GenBank/DDBJ whole genome shotgun (WGS) entry which is preliminary data.</text>
</comment>
<accession>A0A2N3R9J7</accession>
<evidence type="ECO:0000313" key="2">
    <source>
        <dbReference type="EMBL" id="PKV09010.1"/>
    </source>
</evidence>
<dbReference type="Proteomes" id="UP000233731">
    <property type="component" value="Unassembled WGS sequence"/>
</dbReference>
<protein>
    <submittedName>
        <fullName evidence="2">Uncharacterized protein</fullName>
    </submittedName>
</protein>
<feature type="transmembrane region" description="Helical" evidence="1">
    <location>
        <begin position="108"/>
        <end position="132"/>
    </location>
</feature>
<name>A0A2N3R9J7_9BIFI</name>
<reference evidence="2 3" key="1">
    <citation type="submission" date="2017-10" db="EMBL/GenBank/DDBJ databases">
        <title>Bifidobacterium genomics.</title>
        <authorList>
            <person name="Lugli G.A."/>
            <person name="Milani C."/>
            <person name="Mancabelli L."/>
        </authorList>
    </citation>
    <scope>NUCLEOTIDE SEQUENCE [LARGE SCALE GENOMIC DNA]</scope>
    <source>
        <strain evidence="2 3">1460B</strain>
    </source>
</reference>
<gene>
    <name evidence="2" type="ORF">CQR44_1326</name>
</gene>
<keyword evidence="1" id="KW-0812">Transmembrane</keyword>